<keyword evidence="4" id="KW-0479">Metal-binding</keyword>
<dbReference type="Pfam" id="PF01385">
    <property type="entry name" value="OrfB_IS605"/>
    <property type="match status" value="1"/>
</dbReference>
<gene>
    <name evidence="11" type="ORF">C1Y40_04576</name>
</gene>
<dbReference type="PANTHER" id="PTHR30405:SF11">
    <property type="entry name" value="RNA-GUIDED DNA ENDONUCLEASE RV2885C-RELATED"/>
    <property type="match status" value="1"/>
</dbReference>
<dbReference type="Pfam" id="PF12323">
    <property type="entry name" value="HTH_OrfB_IS605"/>
    <property type="match status" value="1"/>
</dbReference>
<name>A0A2S8BF25_9MYCO</name>
<evidence type="ECO:0000256" key="7">
    <source>
        <dbReference type="ARBA" id="ARBA00023172"/>
    </source>
</evidence>
<evidence type="ECO:0000256" key="5">
    <source>
        <dbReference type="ARBA" id="ARBA00022833"/>
    </source>
</evidence>
<evidence type="ECO:0000256" key="4">
    <source>
        <dbReference type="ARBA" id="ARBA00022723"/>
    </source>
</evidence>
<dbReference type="GO" id="GO:0046872">
    <property type="term" value="F:metal ion binding"/>
    <property type="evidence" value="ECO:0007669"/>
    <property type="project" value="UniProtKB-KW"/>
</dbReference>
<keyword evidence="5" id="KW-0862">Zinc</keyword>
<protein>
    <recommendedName>
        <fullName evidence="13">Transposase</fullName>
    </recommendedName>
</protein>
<evidence type="ECO:0000313" key="11">
    <source>
        <dbReference type="EMBL" id="PQM45252.1"/>
    </source>
</evidence>
<proteinExistence type="inferred from homology"/>
<comment type="similarity">
    <text evidence="1">In the C-terminal section; belongs to the transposase 35 family.</text>
</comment>
<reference evidence="11 12" key="1">
    <citation type="journal article" date="2017" name="Int. J. Syst. Evol. Microbiol.">
        <title>Mycobacterium talmoniae sp. nov., a slowly growing mycobacterium isolated from human respiratory samples.</title>
        <authorList>
            <person name="Davidson R.M."/>
            <person name="DeGroote M.A."/>
            <person name="Marola J.L."/>
            <person name="Buss S."/>
            <person name="Jones V."/>
            <person name="McNeil M.R."/>
            <person name="Freifeld A.G."/>
            <person name="Elaine Epperson L."/>
            <person name="Hasan N.A."/>
            <person name="Jackson M."/>
            <person name="Iwen P.C."/>
            <person name="Salfinger M."/>
            <person name="Strong M."/>
        </authorList>
    </citation>
    <scope>NUCLEOTIDE SEQUENCE [LARGE SCALE GENOMIC DNA]</scope>
    <source>
        <strain evidence="11 12">ATCC BAA-2683</strain>
    </source>
</reference>
<feature type="domain" description="Probable transposase IS891/IS1136/IS1341" evidence="8">
    <location>
        <begin position="172"/>
        <end position="281"/>
    </location>
</feature>
<dbReference type="AlphaFoldDB" id="A0A2S8BF25"/>
<dbReference type="InterPro" id="IPR001959">
    <property type="entry name" value="Transposase"/>
</dbReference>
<evidence type="ECO:0000256" key="2">
    <source>
        <dbReference type="ARBA" id="ARBA00011044"/>
    </source>
</evidence>
<dbReference type="PANTHER" id="PTHR30405">
    <property type="entry name" value="TRANSPOSASE"/>
    <property type="match status" value="1"/>
</dbReference>
<dbReference type="Pfam" id="PF07282">
    <property type="entry name" value="Cas12f1-like_TNB"/>
    <property type="match status" value="1"/>
</dbReference>
<evidence type="ECO:0000259" key="8">
    <source>
        <dbReference type="Pfam" id="PF01385"/>
    </source>
</evidence>
<dbReference type="GO" id="GO:0032196">
    <property type="term" value="P:transposition"/>
    <property type="evidence" value="ECO:0007669"/>
    <property type="project" value="UniProtKB-KW"/>
</dbReference>
<dbReference type="InterPro" id="IPR051399">
    <property type="entry name" value="RNA-guided_DNA_endo/Transpos"/>
</dbReference>
<evidence type="ECO:0000256" key="3">
    <source>
        <dbReference type="ARBA" id="ARBA00022578"/>
    </source>
</evidence>
<feature type="domain" description="Cas12f1-like TNB" evidence="9">
    <location>
        <begin position="314"/>
        <end position="380"/>
    </location>
</feature>
<accession>A0A2S8BF25</accession>
<evidence type="ECO:0000313" key="12">
    <source>
        <dbReference type="Proteomes" id="UP000238296"/>
    </source>
</evidence>
<dbReference type="Proteomes" id="UP000238296">
    <property type="component" value="Unassembled WGS sequence"/>
</dbReference>
<dbReference type="EMBL" id="PPEA01000657">
    <property type="protein sequence ID" value="PQM45252.1"/>
    <property type="molecule type" value="Genomic_DNA"/>
</dbReference>
<dbReference type="GO" id="GO:0003677">
    <property type="term" value="F:DNA binding"/>
    <property type="evidence" value="ECO:0007669"/>
    <property type="project" value="UniProtKB-KW"/>
</dbReference>
<comment type="similarity">
    <text evidence="2">In the N-terminal section; belongs to the transposase 2 family.</text>
</comment>
<dbReference type="GO" id="GO:0006310">
    <property type="term" value="P:DNA recombination"/>
    <property type="evidence" value="ECO:0007669"/>
    <property type="project" value="UniProtKB-KW"/>
</dbReference>
<dbReference type="InterPro" id="IPR021027">
    <property type="entry name" value="Transposase_put_HTH"/>
</dbReference>
<evidence type="ECO:0008006" key="13">
    <source>
        <dbReference type="Google" id="ProtNLM"/>
    </source>
</evidence>
<evidence type="ECO:0000256" key="6">
    <source>
        <dbReference type="ARBA" id="ARBA00023125"/>
    </source>
</evidence>
<evidence type="ECO:0000259" key="9">
    <source>
        <dbReference type="Pfam" id="PF07282"/>
    </source>
</evidence>
<dbReference type="InterPro" id="IPR010095">
    <property type="entry name" value="Cas12f1-like_TNB"/>
</dbReference>
<keyword evidence="6" id="KW-0238">DNA-binding</keyword>
<feature type="domain" description="Transposase putative helix-turn-helix" evidence="10">
    <location>
        <begin position="1"/>
        <end position="44"/>
    </location>
</feature>
<sequence>MRRSYVFRLRPTARQHVALAACLDAHRELYNAALQERRDAWSHSKARINYGDQSAQLTEIRAVRPDQAVWSFSSQQATLRRLKKAFDGFFRRVKRGDKPGYPRFKGKRRFDSVEWPKDGDGARWLPESKRVYLQGIGQVKVRLHRQVQGRVKTIQIKRQGRHWVLVLSCDEVPTNPLPATGAQAGIDVGVVTYATLSDGTEVANPRWARQEADRLEAAQQRLQRAKRGSNNRVARRETVAARHRKIANRRKDFHHKQARELVARYDLLAVEDLTISNMVRRTKPKPDPDNPGQFLPNGARAKSGLNRSINDAGWGQFVSILRAKAEDAGRTWIEVNPRHTSDGCECCGHAAPENRVSQAEFVCQRCGHTAPADAHAARNILRAGLALHTATVA</sequence>
<evidence type="ECO:0000259" key="10">
    <source>
        <dbReference type="Pfam" id="PF12323"/>
    </source>
</evidence>
<dbReference type="NCBIfam" id="NF040570">
    <property type="entry name" value="guided_TnpB"/>
    <property type="match status" value="1"/>
</dbReference>
<organism evidence="11 12">
    <name type="scientific">Mycobacterium talmoniae</name>
    <dbReference type="NCBI Taxonomy" id="1858794"/>
    <lineage>
        <taxon>Bacteria</taxon>
        <taxon>Bacillati</taxon>
        <taxon>Actinomycetota</taxon>
        <taxon>Actinomycetes</taxon>
        <taxon>Mycobacteriales</taxon>
        <taxon>Mycobacteriaceae</taxon>
        <taxon>Mycobacterium</taxon>
    </lineage>
</organism>
<comment type="caution">
    <text evidence="11">The sequence shown here is derived from an EMBL/GenBank/DDBJ whole genome shotgun (WGS) entry which is preliminary data.</text>
</comment>
<evidence type="ECO:0000256" key="1">
    <source>
        <dbReference type="ARBA" id="ARBA00008761"/>
    </source>
</evidence>
<keyword evidence="7" id="KW-0233">DNA recombination</keyword>
<keyword evidence="3" id="KW-0815">Transposition</keyword>